<feature type="compositionally biased region" description="Acidic residues" evidence="1">
    <location>
        <begin position="70"/>
        <end position="83"/>
    </location>
</feature>
<sequence>MKEEEKETNTGLINRTEPRIERSAHQPMFRRSRDFQEFLLAGMNVLLLLLPLFGKRSISEPGALDRCEDGPELMESDDIAEAV</sequence>
<name>A0A183D3J0_9BILA</name>
<dbReference type="Proteomes" id="UP000271098">
    <property type="component" value="Unassembled WGS sequence"/>
</dbReference>
<feature type="region of interest" description="Disordered" evidence="1">
    <location>
        <begin position="1"/>
        <end position="25"/>
    </location>
</feature>
<reference evidence="4" key="1">
    <citation type="submission" date="2016-06" db="UniProtKB">
        <authorList>
            <consortium name="WormBaseParasite"/>
        </authorList>
    </citation>
    <scope>IDENTIFICATION</scope>
</reference>
<evidence type="ECO:0000256" key="1">
    <source>
        <dbReference type="SAM" id="MobiDB-lite"/>
    </source>
</evidence>
<dbReference type="AlphaFoldDB" id="A0A183D3J0"/>
<proteinExistence type="predicted"/>
<accession>A0A183D3J0</accession>
<dbReference type="EMBL" id="UYRT01005503">
    <property type="protein sequence ID" value="VDK38848.1"/>
    <property type="molecule type" value="Genomic_DNA"/>
</dbReference>
<protein>
    <submittedName>
        <fullName evidence="2 4">Uncharacterized protein</fullName>
    </submittedName>
</protein>
<organism evidence="4">
    <name type="scientific">Gongylonema pulchrum</name>
    <dbReference type="NCBI Taxonomy" id="637853"/>
    <lineage>
        <taxon>Eukaryota</taxon>
        <taxon>Metazoa</taxon>
        <taxon>Ecdysozoa</taxon>
        <taxon>Nematoda</taxon>
        <taxon>Chromadorea</taxon>
        <taxon>Rhabditida</taxon>
        <taxon>Spirurina</taxon>
        <taxon>Spiruromorpha</taxon>
        <taxon>Spiruroidea</taxon>
        <taxon>Gongylonematidae</taxon>
        <taxon>Gongylonema</taxon>
    </lineage>
</organism>
<evidence type="ECO:0000313" key="3">
    <source>
        <dbReference type="Proteomes" id="UP000271098"/>
    </source>
</evidence>
<keyword evidence="3" id="KW-1185">Reference proteome</keyword>
<dbReference type="WBParaSite" id="GPUH_0000328601-mRNA-1">
    <property type="protein sequence ID" value="GPUH_0000328601-mRNA-1"/>
    <property type="gene ID" value="GPUH_0000328601"/>
</dbReference>
<feature type="region of interest" description="Disordered" evidence="1">
    <location>
        <begin position="61"/>
        <end position="83"/>
    </location>
</feature>
<evidence type="ECO:0000313" key="4">
    <source>
        <dbReference type="WBParaSite" id="GPUH_0000328601-mRNA-1"/>
    </source>
</evidence>
<evidence type="ECO:0000313" key="2">
    <source>
        <dbReference type="EMBL" id="VDK38848.1"/>
    </source>
</evidence>
<reference evidence="2 3" key="2">
    <citation type="submission" date="2018-11" db="EMBL/GenBank/DDBJ databases">
        <authorList>
            <consortium name="Pathogen Informatics"/>
        </authorList>
    </citation>
    <scope>NUCLEOTIDE SEQUENCE [LARGE SCALE GENOMIC DNA]</scope>
</reference>
<gene>
    <name evidence="2" type="ORF">GPUH_LOCUS3280</name>
</gene>